<dbReference type="InterPro" id="IPR018490">
    <property type="entry name" value="cNMP-bd_dom_sf"/>
</dbReference>
<dbReference type="OrthoDB" id="7584044at2"/>
<keyword evidence="2" id="KW-0238">DNA-binding</keyword>
<dbReference type="Proteomes" id="UP001156856">
    <property type="component" value="Unassembled WGS sequence"/>
</dbReference>
<evidence type="ECO:0000313" key="6">
    <source>
        <dbReference type="EMBL" id="GLS65297.1"/>
    </source>
</evidence>
<dbReference type="EMBL" id="BJZU01000029">
    <property type="protein sequence ID" value="GEP03845.1"/>
    <property type="molecule type" value="Genomic_DNA"/>
</dbReference>
<dbReference type="InterPro" id="IPR012318">
    <property type="entry name" value="HTH_CRP"/>
</dbReference>
<dbReference type="SUPFAM" id="SSF51206">
    <property type="entry name" value="cAMP-binding domain-like"/>
    <property type="match status" value="1"/>
</dbReference>
<dbReference type="InterPro" id="IPR036390">
    <property type="entry name" value="WH_DNA-bd_sf"/>
</dbReference>
<dbReference type="GO" id="GO:0006355">
    <property type="term" value="P:regulation of DNA-templated transcription"/>
    <property type="evidence" value="ECO:0007669"/>
    <property type="project" value="InterPro"/>
</dbReference>
<evidence type="ECO:0000256" key="3">
    <source>
        <dbReference type="ARBA" id="ARBA00023163"/>
    </source>
</evidence>
<evidence type="ECO:0000259" key="4">
    <source>
        <dbReference type="PROSITE" id="PS51063"/>
    </source>
</evidence>
<evidence type="ECO:0000256" key="1">
    <source>
        <dbReference type="ARBA" id="ARBA00023015"/>
    </source>
</evidence>
<dbReference type="Gene3D" id="1.10.10.10">
    <property type="entry name" value="Winged helix-like DNA-binding domain superfamily/Winged helix DNA-binding domain"/>
    <property type="match status" value="1"/>
</dbReference>
<keyword evidence="1" id="KW-0805">Transcription regulation</keyword>
<name>A0A512J1M6_9HYPH</name>
<organism evidence="5 7">
    <name type="scientific">Methylobacterium oxalidis</name>
    <dbReference type="NCBI Taxonomy" id="944322"/>
    <lineage>
        <taxon>Bacteria</taxon>
        <taxon>Pseudomonadati</taxon>
        <taxon>Pseudomonadota</taxon>
        <taxon>Alphaproteobacteria</taxon>
        <taxon>Hyphomicrobiales</taxon>
        <taxon>Methylobacteriaceae</taxon>
        <taxon>Methylobacterium</taxon>
    </lineage>
</organism>
<dbReference type="Pfam" id="PF00027">
    <property type="entry name" value="cNMP_binding"/>
    <property type="match status" value="1"/>
</dbReference>
<dbReference type="AlphaFoldDB" id="A0A512J1M6"/>
<dbReference type="InterPro" id="IPR000595">
    <property type="entry name" value="cNMP-bd_dom"/>
</dbReference>
<dbReference type="SMART" id="SM00419">
    <property type="entry name" value="HTH_CRP"/>
    <property type="match status" value="1"/>
</dbReference>
<dbReference type="EMBL" id="BSPK01000067">
    <property type="protein sequence ID" value="GLS65297.1"/>
    <property type="molecule type" value="Genomic_DNA"/>
</dbReference>
<reference evidence="6" key="1">
    <citation type="journal article" date="2014" name="Int. J. Syst. Evol. Microbiol.">
        <title>Complete genome of a new Firmicutes species belonging to the dominant human colonic microbiota ('Ruminococcus bicirculans') reveals two chromosomes and a selective capacity to utilize plant glucans.</title>
        <authorList>
            <consortium name="NISC Comparative Sequencing Program"/>
            <person name="Wegmann U."/>
            <person name="Louis P."/>
            <person name="Goesmann A."/>
            <person name="Henrissat B."/>
            <person name="Duncan S.H."/>
            <person name="Flint H.J."/>
        </authorList>
    </citation>
    <scope>NUCLEOTIDE SEQUENCE</scope>
    <source>
        <strain evidence="6">NBRC 107715</strain>
    </source>
</reference>
<reference evidence="8" key="2">
    <citation type="journal article" date="2019" name="Int. J. Syst. Evol. Microbiol.">
        <title>The Global Catalogue of Microorganisms (GCM) 10K type strain sequencing project: providing services to taxonomists for standard genome sequencing and annotation.</title>
        <authorList>
            <consortium name="The Broad Institute Genomics Platform"/>
            <consortium name="The Broad Institute Genome Sequencing Center for Infectious Disease"/>
            <person name="Wu L."/>
            <person name="Ma J."/>
        </authorList>
    </citation>
    <scope>NUCLEOTIDE SEQUENCE [LARGE SCALE GENOMIC DNA]</scope>
    <source>
        <strain evidence="8">NBRC 107715</strain>
    </source>
</reference>
<dbReference type="SUPFAM" id="SSF46785">
    <property type="entry name" value="Winged helix' DNA-binding domain"/>
    <property type="match status" value="1"/>
</dbReference>
<keyword evidence="8" id="KW-1185">Reference proteome</keyword>
<dbReference type="InterPro" id="IPR036388">
    <property type="entry name" value="WH-like_DNA-bd_sf"/>
</dbReference>
<comment type="caution">
    <text evidence="5">The sequence shown here is derived from an EMBL/GenBank/DDBJ whole genome shotgun (WGS) entry which is preliminary data.</text>
</comment>
<dbReference type="Gene3D" id="2.60.120.10">
    <property type="entry name" value="Jelly Rolls"/>
    <property type="match status" value="1"/>
</dbReference>
<accession>A0A512J1M6</accession>
<dbReference type="Pfam" id="PF13545">
    <property type="entry name" value="HTH_Crp_2"/>
    <property type="match status" value="1"/>
</dbReference>
<evidence type="ECO:0000256" key="2">
    <source>
        <dbReference type="ARBA" id="ARBA00023125"/>
    </source>
</evidence>
<evidence type="ECO:0000313" key="8">
    <source>
        <dbReference type="Proteomes" id="UP001156856"/>
    </source>
</evidence>
<dbReference type="Proteomes" id="UP000321960">
    <property type="component" value="Unassembled WGS sequence"/>
</dbReference>
<dbReference type="InterPro" id="IPR014710">
    <property type="entry name" value="RmlC-like_jellyroll"/>
</dbReference>
<gene>
    <name evidence="6" type="ORF">GCM10007888_36790</name>
    <name evidence="5" type="ORF">MOX02_18830</name>
</gene>
<sequence>MSSSDHSLRVLVRKLESIGPLSAEERQAVESLPVKTRVLEPGHDIVNDGDQPSHSCLVLSGWVCRYKMLSLGRRQVLSFHVAGDIPDLQSLHLPLMDYSLAPLTRSAVAFIAHESLRELTATFPGLAAVLTRDLLIDAAAYRAWLTGLGRRSAYERLAHLFCELYLRQQAVGLAEAHRCPLPITQMDLGDALGLSNVHVNRVLKEMRGSGLVTLRAGTLVIEKWPELAQAAEFDPSYLHLRSGHAV</sequence>
<keyword evidence="3" id="KW-0804">Transcription</keyword>
<dbReference type="GO" id="GO:0003677">
    <property type="term" value="F:DNA binding"/>
    <property type="evidence" value="ECO:0007669"/>
    <property type="project" value="UniProtKB-KW"/>
</dbReference>
<proteinExistence type="predicted"/>
<evidence type="ECO:0000313" key="7">
    <source>
        <dbReference type="Proteomes" id="UP000321960"/>
    </source>
</evidence>
<evidence type="ECO:0000313" key="5">
    <source>
        <dbReference type="EMBL" id="GEP03845.1"/>
    </source>
</evidence>
<protein>
    <submittedName>
        <fullName evidence="5">Crp/Fnr family transcriptional regulator</fullName>
    </submittedName>
</protein>
<dbReference type="CDD" id="cd00038">
    <property type="entry name" value="CAP_ED"/>
    <property type="match status" value="1"/>
</dbReference>
<dbReference type="PROSITE" id="PS51063">
    <property type="entry name" value="HTH_CRP_2"/>
    <property type="match status" value="1"/>
</dbReference>
<reference evidence="6" key="4">
    <citation type="submission" date="2023-01" db="EMBL/GenBank/DDBJ databases">
        <title>Draft genome sequence of Methylobacterium oxalidis strain NBRC 107715.</title>
        <authorList>
            <person name="Sun Q."/>
            <person name="Mori K."/>
        </authorList>
    </citation>
    <scope>NUCLEOTIDE SEQUENCE</scope>
    <source>
        <strain evidence="6">NBRC 107715</strain>
    </source>
</reference>
<feature type="domain" description="HTH crp-type" evidence="4">
    <location>
        <begin position="151"/>
        <end position="225"/>
    </location>
</feature>
<reference evidence="5 7" key="3">
    <citation type="submission" date="2019-07" db="EMBL/GenBank/DDBJ databases">
        <title>Whole genome shotgun sequence of Methylobacterium oxalidis NBRC 107715.</title>
        <authorList>
            <person name="Hosoyama A."/>
            <person name="Uohara A."/>
            <person name="Ohji S."/>
            <person name="Ichikawa N."/>
        </authorList>
    </citation>
    <scope>NUCLEOTIDE SEQUENCE [LARGE SCALE GENOMIC DNA]</scope>
    <source>
        <strain evidence="5 7">NBRC 107715</strain>
    </source>
</reference>